<dbReference type="EMBL" id="JASCZI010247424">
    <property type="protein sequence ID" value="MED6215072.1"/>
    <property type="molecule type" value="Genomic_DNA"/>
</dbReference>
<gene>
    <name evidence="1" type="ORF">PIB30_109706</name>
</gene>
<evidence type="ECO:0000313" key="1">
    <source>
        <dbReference type="EMBL" id="MED6215072.1"/>
    </source>
</evidence>
<accession>A0ABU6YXH8</accession>
<name>A0ABU6YXH8_9FABA</name>
<dbReference type="Proteomes" id="UP001341840">
    <property type="component" value="Unassembled WGS sequence"/>
</dbReference>
<organism evidence="1 2">
    <name type="scientific">Stylosanthes scabra</name>
    <dbReference type="NCBI Taxonomy" id="79078"/>
    <lineage>
        <taxon>Eukaryota</taxon>
        <taxon>Viridiplantae</taxon>
        <taxon>Streptophyta</taxon>
        <taxon>Embryophyta</taxon>
        <taxon>Tracheophyta</taxon>
        <taxon>Spermatophyta</taxon>
        <taxon>Magnoliopsida</taxon>
        <taxon>eudicotyledons</taxon>
        <taxon>Gunneridae</taxon>
        <taxon>Pentapetalae</taxon>
        <taxon>rosids</taxon>
        <taxon>fabids</taxon>
        <taxon>Fabales</taxon>
        <taxon>Fabaceae</taxon>
        <taxon>Papilionoideae</taxon>
        <taxon>50 kb inversion clade</taxon>
        <taxon>dalbergioids sensu lato</taxon>
        <taxon>Dalbergieae</taxon>
        <taxon>Pterocarpus clade</taxon>
        <taxon>Stylosanthes</taxon>
    </lineage>
</organism>
<protein>
    <submittedName>
        <fullName evidence="1">Uncharacterized protein</fullName>
    </submittedName>
</protein>
<feature type="non-terminal residue" evidence="1">
    <location>
        <position position="89"/>
    </location>
</feature>
<evidence type="ECO:0000313" key="2">
    <source>
        <dbReference type="Proteomes" id="UP001341840"/>
    </source>
</evidence>
<proteinExistence type="predicted"/>
<comment type="caution">
    <text evidence="1">The sequence shown here is derived from an EMBL/GenBank/DDBJ whole genome shotgun (WGS) entry which is preliminary data.</text>
</comment>
<keyword evidence="2" id="KW-1185">Reference proteome</keyword>
<reference evidence="1 2" key="1">
    <citation type="journal article" date="2023" name="Plants (Basel)">
        <title>Bridging the Gap: Combining Genomics and Transcriptomics Approaches to Understand Stylosanthes scabra, an Orphan Legume from the Brazilian Caatinga.</title>
        <authorList>
            <person name="Ferreira-Neto J.R.C."/>
            <person name="da Silva M.D."/>
            <person name="Binneck E."/>
            <person name="de Melo N.F."/>
            <person name="da Silva R.H."/>
            <person name="de Melo A.L.T.M."/>
            <person name="Pandolfi V."/>
            <person name="Bustamante F.O."/>
            <person name="Brasileiro-Vidal A.C."/>
            <person name="Benko-Iseppon A.M."/>
        </authorList>
    </citation>
    <scope>NUCLEOTIDE SEQUENCE [LARGE SCALE GENOMIC DNA]</scope>
    <source>
        <tissue evidence="1">Leaves</tissue>
    </source>
</reference>
<sequence length="89" mass="10311">MKTPCHNKEEDAIVVYHHGGRKRRCLATPTPLTIEQEERGDVTARKKMLNPVTMEEEEPMFFGGAGWRMEKHDGETQNEPRLKCVWSKT</sequence>